<sequence length="238" mass="27243">MKIVFLGTPSFVQPIKQELAKHFTLVDSLNEADLCVVAAYGRILTKKELNTPKYGCINVHPSLLPKYRGPSPIQQAILNGDKVTGITIIKMDEEVDHGPIIYQERLDLSDMDNFDILSKKMFQRAADILPNIIRNFISGKLKPHRQNHPKGSFCPRLTRDSGYFPIDNLPAGRQVPHFQKKLDKMIRAYYPWPGVWTRWQGKIVKFLPGGLLQMEGKKPISYKDFQNGYPDFPLRYSS</sequence>
<dbReference type="STRING" id="1797785.A3B45_03590"/>
<evidence type="ECO:0000313" key="4">
    <source>
        <dbReference type="Proteomes" id="UP000178565"/>
    </source>
</evidence>
<dbReference type="InterPro" id="IPR001555">
    <property type="entry name" value="GART_AS"/>
</dbReference>
<evidence type="ECO:0000256" key="1">
    <source>
        <dbReference type="ARBA" id="ARBA00012261"/>
    </source>
</evidence>
<dbReference type="InterPro" id="IPR002376">
    <property type="entry name" value="Formyl_transf_N"/>
</dbReference>
<evidence type="ECO:0000259" key="2">
    <source>
        <dbReference type="Pfam" id="PF00551"/>
    </source>
</evidence>
<comment type="caution">
    <text evidence="3">The sequence shown here is derived from an EMBL/GenBank/DDBJ whole genome shotgun (WGS) entry which is preliminary data.</text>
</comment>
<dbReference type="SUPFAM" id="SSF50486">
    <property type="entry name" value="FMT C-terminal domain-like"/>
    <property type="match status" value="1"/>
</dbReference>
<proteinExistence type="predicted"/>
<dbReference type="Proteomes" id="UP000178565">
    <property type="component" value="Unassembled WGS sequence"/>
</dbReference>
<dbReference type="PANTHER" id="PTHR11138:SF5">
    <property type="entry name" value="METHIONYL-TRNA FORMYLTRANSFERASE, MITOCHONDRIAL"/>
    <property type="match status" value="1"/>
</dbReference>
<protein>
    <recommendedName>
        <fullName evidence="1">methionyl-tRNA formyltransferase</fullName>
        <ecNumber evidence="1">2.1.2.9</ecNumber>
    </recommendedName>
</protein>
<dbReference type="SUPFAM" id="SSF53328">
    <property type="entry name" value="Formyltransferase"/>
    <property type="match status" value="1"/>
</dbReference>
<dbReference type="Pfam" id="PF00551">
    <property type="entry name" value="Formyl_trans_N"/>
    <property type="match status" value="1"/>
</dbReference>
<dbReference type="PROSITE" id="PS00373">
    <property type="entry name" value="GART"/>
    <property type="match status" value="1"/>
</dbReference>
<gene>
    <name evidence="3" type="ORF">A3B45_03590</name>
</gene>
<dbReference type="EMBL" id="MFDM01000003">
    <property type="protein sequence ID" value="OGE44336.1"/>
    <property type="molecule type" value="Genomic_DNA"/>
</dbReference>
<dbReference type="CDD" id="cd08646">
    <property type="entry name" value="FMT_core_Met-tRNA-FMT_N"/>
    <property type="match status" value="1"/>
</dbReference>
<accession>A0A1F5KTT8</accession>
<dbReference type="InterPro" id="IPR011034">
    <property type="entry name" value="Formyl_transferase-like_C_sf"/>
</dbReference>
<dbReference type="InterPro" id="IPR036477">
    <property type="entry name" value="Formyl_transf_N_sf"/>
</dbReference>
<dbReference type="Gene3D" id="3.40.50.12230">
    <property type="match status" value="1"/>
</dbReference>
<dbReference type="InterPro" id="IPR041711">
    <property type="entry name" value="Met-tRNA-FMT_N"/>
</dbReference>
<dbReference type="GO" id="GO:0005829">
    <property type="term" value="C:cytosol"/>
    <property type="evidence" value="ECO:0007669"/>
    <property type="project" value="TreeGrafter"/>
</dbReference>
<reference evidence="3 4" key="1">
    <citation type="journal article" date="2016" name="Nat. Commun.">
        <title>Thousands of microbial genomes shed light on interconnected biogeochemical processes in an aquifer system.</title>
        <authorList>
            <person name="Anantharaman K."/>
            <person name="Brown C.T."/>
            <person name="Hug L.A."/>
            <person name="Sharon I."/>
            <person name="Castelle C.J."/>
            <person name="Probst A.J."/>
            <person name="Thomas B.C."/>
            <person name="Singh A."/>
            <person name="Wilkins M.J."/>
            <person name="Karaoz U."/>
            <person name="Brodie E.L."/>
            <person name="Williams K.H."/>
            <person name="Hubbard S.S."/>
            <person name="Banfield J.F."/>
        </authorList>
    </citation>
    <scope>NUCLEOTIDE SEQUENCE [LARGE SCALE GENOMIC DNA]</scope>
</reference>
<name>A0A1F5KTT8_9BACT</name>
<dbReference type="AlphaFoldDB" id="A0A1F5KTT8"/>
<feature type="domain" description="Formyl transferase N-terminal" evidence="2">
    <location>
        <begin position="30"/>
        <end position="132"/>
    </location>
</feature>
<organism evidence="3 4">
    <name type="scientific">Candidatus Daviesbacteria bacterium RIFCSPLOWO2_01_FULL_39_12</name>
    <dbReference type="NCBI Taxonomy" id="1797785"/>
    <lineage>
        <taxon>Bacteria</taxon>
        <taxon>Candidatus Daviesiibacteriota</taxon>
    </lineage>
</organism>
<dbReference type="GO" id="GO:0004479">
    <property type="term" value="F:methionyl-tRNA formyltransferase activity"/>
    <property type="evidence" value="ECO:0007669"/>
    <property type="project" value="UniProtKB-EC"/>
</dbReference>
<dbReference type="PANTHER" id="PTHR11138">
    <property type="entry name" value="METHIONYL-TRNA FORMYLTRANSFERASE"/>
    <property type="match status" value="1"/>
</dbReference>
<evidence type="ECO:0000313" key="3">
    <source>
        <dbReference type="EMBL" id="OGE44336.1"/>
    </source>
</evidence>
<dbReference type="EC" id="2.1.2.9" evidence="1"/>